<dbReference type="OrthoDB" id="10316128at2759"/>
<dbReference type="HOGENOM" id="CLU_875117_0_0_1"/>
<dbReference type="Proteomes" id="UP000000305">
    <property type="component" value="Unassembled WGS sequence"/>
</dbReference>
<evidence type="ECO:0000313" key="4">
    <source>
        <dbReference type="Proteomes" id="UP000000305"/>
    </source>
</evidence>
<dbReference type="InParanoid" id="E9GWL1"/>
<evidence type="ECO:0000256" key="2">
    <source>
        <dbReference type="SAM" id="MobiDB-lite"/>
    </source>
</evidence>
<accession>E9GWL1</accession>
<dbReference type="AlphaFoldDB" id="E9GWL1"/>
<feature type="region of interest" description="Disordered" evidence="2">
    <location>
        <begin position="58"/>
        <end position="81"/>
    </location>
</feature>
<keyword evidence="4" id="KW-1185">Reference proteome</keyword>
<name>E9GWL1_DAPPU</name>
<proteinExistence type="predicted"/>
<organism evidence="3 4">
    <name type="scientific">Daphnia pulex</name>
    <name type="common">Water flea</name>
    <dbReference type="NCBI Taxonomy" id="6669"/>
    <lineage>
        <taxon>Eukaryota</taxon>
        <taxon>Metazoa</taxon>
        <taxon>Ecdysozoa</taxon>
        <taxon>Arthropoda</taxon>
        <taxon>Crustacea</taxon>
        <taxon>Branchiopoda</taxon>
        <taxon>Diplostraca</taxon>
        <taxon>Cladocera</taxon>
        <taxon>Anomopoda</taxon>
        <taxon>Daphniidae</taxon>
        <taxon>Daphnia</taxon>
    </lineage>
</organism>
<sequence length="318" mass="36379">MGLLHVVYIFPEENTNKTITSVREQNSISTNVSQVNEVMDNAVNTVTMDITPSQLCNASNESQSKKKNIEKVSNSPRIRKSWNGTPYERQRLLVRKLRTKIDKLEDKLENIQYIVGSDLILLSKSDDHVKHCFEAIQKIFEEEENKSSEHHAKSSFLLDQILNFSVKKNRIRYGPWSIKYAIVLQGRTPTTYDFIRRHELITMPSLPTLFSYKGRTKGKVGITNVNEERLKLLFNSLVEDHEKKISVEIDEMACRAMMIWIQSRQEFVGEVDFGEVDVDGIIEDAYNESEDDQVCEEIGKGIDVDGGKISEGAVCLQD</sequence>
<dbReference type="EMBL" id="GL732570">
    <property type="protein sequence ID" value="EFX76168.1"/>
    <property type="molecule type" value="Genomic_DNA"/>
</dbReference>
<protein>
    <submittedName>
        <fullName evidence="3">Uncharacterized protein</fullName>
    </submittedName>
</protein>
<dbReference type="KEGG" id="dpx:DAPPUDRAFT_107274"/>
<keyword evidence="1" id="KW-0175">Coiled coil</keyword>
<reference evidence="3 4" key="1">
    <citation type="journal article" date="2011" name="Science">
        <title>The ecoresponsive genome of Daphnia pulex.</title>
        <authorList>
            <person name="Colbourne J.K."/>
            <person name="Pfrender M.E."/>
            <person name="Gilbert D."/>
            <person name="Thomas W.K."/>
            <person name="Tucker A."/>
            <person name="Oakley T.H."/>
            <person name="Tokishita S."/>
            <person name="Aerts A."/>
            <person name="Arnold G.J."/>
            <person name="Basu M.K."/>
            <person name="Bauer D.J."/>
            <person name="Caceres C.E."/>
            <person name="Carmel L."/>
            <person name="Casola C."/>
            <person name="Choi J.H."/>
            <person name="Detter J.C."/>
            <person name="Dong Q."/>
            <person name="Dusheyko S."/>
            <person name="Eads B.D."/>
            <person name="Frohlich T."/>
            <person name="Geiler-Samerotte K.A."/>
            <person name="Gerlach D."/>
            <person name="Hatcher P."/>
            <person name="Jogdeo S."/>
            <person name="Krijgsveld J."/>
            <person name="Kriventseva E.V."/>
            <person name="Kultz D."/>
            <person name="Laforsch C."/>
            <person name="Lindquist E."/>
            <person name="Lopez J."/>
            <person name="Manak J.R."/>
            <person name="Muller J."/>
            <person name="Pangilinan J."/>
            <person name="Patwardhan R.P."/>
            <person name="Pitluck S."/>
            <person name="Pritham E.J."/>
            <person name="Rechtsteiner A."/>
            <person name="Rho M."/>
            <person name="Rogozin I.B."/>
            <person name="Sakarya O."/>
            <person name="Salamov A."/>
            <person name="Schaack S."/>
            <person name="Shapiro H."/>
            <person name="Shiga Y."/>
            <person name="Skalitzky C."/>
            <person name="Smith Z."/>
            <person name="Souvorov A."/>
            <person name="Sung W."/>
            <person name="Tang Z."/>
            <person name="Tsuchiya D."/>
            <person name="Tu H."/>
            <person name="Vos H."/>
            <person name="Wang M."/>
            <person name="Wolf Y.I."/>
            <person name="Yamagata H."/>
            <person name="Yamada T."/>
            <person name="Ye Y."/>
            <person name="Shaw J.R."/>
            <person name="Andrews J."/>
            <person name="Crease T.J."/>
            <person name="Tang H."/>
            <person name="Lucas S.M."/>
            <person name="Robertson H.M."/>
            <person name="Bork P."/>
            <person name="Koonin E.V."/>
            <person name="Zdobnov E.M."/>
            <person name="Grigoriev I.V."/>
            <person name="Lynch M."/>
            <person name="Boore J.L."/>
        </authorList>
    </citation>
    <scope>NUCLEOTIDE SEQUENCE [LARGE SCALE GENOMIC DNA]</scope>
</reference>
<evidence type="ECO:0000256" key="1">
    <source>
        <dbReference type="SAM" id="Coils"/>
    </source>
</evidence>
<gene>
    <name evidence="3" type="ORF">DAPPUDRAFT_107274</name>
</gene>
<feature type="coiled-coil region" evidence="1">
    <location>
        <begin position="87"/>
        <end position="114"/>
    </location>
</feature>
<evidence type="ECO:0000313" key="3">
    <source>
        <dbReference type="EMBL" id="EFX76168.1"/>
    </source>
</evidence>